<evidence type="ECO:0000313" key="1">
    <source>
        <dbReference type="EMBL" id="MDT8901016.1"/>
    </source>
</evidence>
<sequence>MRIVVVGPCASGKTTLVNRLQELGFDAHNVAQEHSGIKSLWRKKNPDVVVMLDASLPVIRRRRAVPWGEERLAAQRERLRDAREHATLHIQTDPLSREEVVGRVLDHIAGRADNGSDNGSGSEARP</sequence>
<protein>
    <submittedName>
        <fullName evidence="1">Uncharacterized protein</fullName>
    </submittedName>
</protein>
<dbReference type="InterPro" id="IPR027417">
    <property type="entry name" value="P-loop_NTPase"/>
</dbReference>
<accession>A0ABU3NW21</accession>
<dbReference type="Proteomes" id="UP001254848">
    <property type="component" value="Unassembled WGS sequence"/>
</dbReference>
<reference evidence="1 2" key="1">
    <citation type="submission" date="2023-07" db="EMBL/GenBank/DDBJ databases">
        <title>The novel representative of Negativicutes class, Anaeroselena agilis gen. nov. sp. nov.</title>
        <authorList>
            <person name="Prokofeva M.I."/>
            <person name="Elcheninov A.G."/>
            <person name="Klyukina A."/>
            <person name="Kublanov I.V."/>
            <person name="Frolov E.N."/>
            <person name="Podosokorskaya O.A."/>
        </authorList>
    </citation>
    <scope>NUCLEOTIDE SEQUENCE [LARGE SCALE GENOMIC DNA]</scope>
    <source>
        <strain evidence="1 2">4137-cl</strain>
    </source>
</reference>
<comment type="caution">
    <text evidence="1">The sequence shown here is derived from an EMBL/GenBank/DDBJ whole genome shotgun (WGS) entry which is preliminary data.</text>
</comment>
<dbReference type="RefSeq" id="WP_413779544.1">
    <property type="nucleotide sequence ID" value="NZ_JAUOZS010000001.1"/>
</dbReference>
<dbReference type="SUPFAM" id="SSF52540">
    <property type="entry name" value="P-loop containing nucleoside triphosphate hydrolases"/>
    <property type="match status" value="1"/>
</dbReference>
<evidence type="ECO:0000313" key="2">
    <source>
        <dbReference type="Proteomes" id="UP001254848"/>
    </source>
</evidence>
<name>A0ABU3NW21_9FIRM</name>
<gene>
    <name evidence="1" type="ORF">Q4T40_07190</name>
</gene>
<organism evidence="1 2">
    <name type="scientific">Anaeroselena agilis</name>
    <dbReference type="NCBI Taxonomy" id="3063788"/>
    <lineage>
        <taxon>Bacteria</taxon>
        <taxon>Bacillati</taxon>
        <taxon>Bacillota</taxon>
        <taxon>Negativicutes</taxon>
        <taxon>Acetonemataceae</taxon>
        <taxon>Anaeroselena</taxon>
    </lineage>
</organism>
<proteinExistence type="predicted"/>
<keyword evidence="2" id="KW-1185">Reference proteome</keyword>
<dbReference type="EMBL" id="JAUOZS010000001">
    <property type="protein sequence ID" value="MDT8901016.1"/>
    <property type="molecule type" value="Genomic_DNA"/>
</dbReference>
<dbReference type="Gene3D" id="3.40.50.300">
    <property type="entry name" value="P-loop containing nucleotide triphosphate hydrolases"/>
    <property type="match status" value="1"/>
</dbReference>